<dbReference type="RefSeq" id="XP_068365921.1">
    <property type="nucleotide sequence ID" value="XM_068499468.1"/>
</dbReference>
<evidence type="ECO:0000256" key="1">
    <source>
        <dbReference type="ARBA" id="ARBA00022527"/>
    </source>
</evidence>
<dbReference type="GeneID" id="94834172"/>
<keyword evidence="1" id="KW-0723">Serine/threonine-protein kinase</keyword>
<protein>
    <submittedName>
        <fullName evidence="7">CAMK family protein kinase</fullName>
    </submittedName>
</protein>
<dbReference type="InterPro" id="IPR011009">
    <property type="entry name" value="Kinase-like_dom_sf"/>
</dbReference>
<dbReference type="Gene3D" id="1.10.510.10">
    <property type="entry name" value="Transferase(Phosphotransferase) domain 1"/>
    <property type="match status" value="1"/>
</dbReference>
<reference evidence="7" key="1">
    <citation type="submission" date="2016-10" db="EMBL/GenBank/DDBJ databases">
        <authorList>
            <person name="Benchimol M."/>
            <person name="Almeida L.G."/>
            <person name="Vasconcelos A.T."/>
            <person name="Perreira-Neves A."/>
            <person name="Rosa I.A."/>
            <person name="Tasca T."/>
            <person name="Bogo M.R."/>
            <person name="de Souza W."/>
        </authorList>
    </citation>
    <scope>NUCLEOTIDE SEQUENCE [LARGE SCALE GENOMIC DNA]</scope>
    <source>
        <strain evidence="7">K</strain>
    </source>
</reference>
<dbReference type="GO" id="GO:0004674">
    <property type="term" value="F:protein serine/threonine kinase activity"/>
    <property type="evidence" value="ECO:0007669"/>
    <property type="project" value="UniProtKB-KW"/>
</dbReference>
<dbReference type="FunFam" id="1.10.510.10:FF:000956">
    <property type="entry name" value="CAMK family protein kinase"/>
    <property type="match status" value="1"/>
</dbReference>
<dbReference type="FunFam" id="3.30.200.20:FF:000042">
    <property type="entry name" value="Aurora kinase A"/>
    <property type="match status" value="1"/>
</dbReference>
<dbReference type="Pfam" id="PF00069">
    <property type="entry name" value="Pkinase"/>
    <property type="match status" value="1"/>
</dbReference>
<dbReference type="SMART" id="SM00220">
    <property type="entry name" value="S_TKc"/>
    <property type="match status" value="1"/>
</dbReference>
<dbReference type="SUPFAM" id="SSF56112">
    <property type="entry name" value="Protein kinase-like (PK-like)"/>
    <property type="match status" value="1"/>
</dbReference>
<dbReference type="Proteomes" id="UP000179807">
    <property type="component" value="Unassembled WGS sequence"/>
</dbReference>
<evidence type="ECO:0000256" key="2">
    <source>
        <dbReference type="ARBA" id="ARBA00022679"/>
    </source>
</evidence>
<dbReference type="PROSITE" id="PS00108">
    <property type="entry name" value="PROTEIN_KINASE_ST"/>
    <property type="match status" value="1"/>
</dbReference>
<dbReference type="PANTHER" id="PTHR24345:SF0">
    <property type="entry name" value="CELL CYCLE SERINE_THREONINE-PROTEIN KINASE CDC5_MSD2"/>
    <property type="match status" value="1"/>
</dbReference>
<dbReference type="CDD" id="cd14003">
    <property type="entry name" value="STKc_AMPK-like"/>
    <property type="match status" value="1"/>
</dbReference>
<keyword evidence="8" id="KW-1185">Reference proteome</keyword>
<dbReference type="GO" id="GO:0005524">
    <property type="term" value="F:ATP binding"/>
    <property type="evidence" value="ECO:0007669"/>
    <property type="project" value="UniProtKB-KW"/>
</dbReference>
<dbReference type="PANTHER" id="PTHR24345">
    <property type="entry name" value="SERINE/THREONINE-PROTEIN KINASE PLK"/>
    <property type="match status" value="1"/>
</dbReference>
<evidence type="ECO:0000313" key="8">
    <source>
        <dbReference type="Proteomes" id="UP000179807"/>
    </source>
</evidence>
<dbReference type="InterPro" id="IPR000719">
    <property type="entry name" value="Prot_kinase_dom"/>
</dbReference>
<dbReference type="GO" id="GO:0005634">
    <property type="term" value="C:nucleus"/>
    <property type="evidence" value="ECO:0007669"/>
    <property type="project" value="TreeGrafter"/>
</dbReference>
<name>A0A1J4KN92_9EUKA</name>
<evidence type="ECO:0000256" key="4">
    <source>
        <dbReference type="ARBA" id="ARBA00022777"/>
    </source>
</evidence>
<evidence type="ECO:0000256" key="5">
    <source>
        <dbReference type="ARBA" id="ARBA00022840"/>
    </source>
</evidence>
<dbReference type="OrthoDB" id="289250at2759"/>
<keyword evidence="4 7" id="KW-0418">Kinase</keyword>
<dbReference type="InterPro" id="IPR008271">
    <property type="entry name" value="Ser/Thr_kinase_AS"/>
</dbReference>
<dbReference type="PROSITE" id="PS50011">
    <property type="entry name" value="PROTEIN_KINASE_DOM"/>
    <property type="match status" value="1"/>
</dbReference>
<evidence type="ECO:0000256" key="3">
    <source>
        <dbReference type="ARBA" id="ARBA00022741"/>
    </source>
</evidence>
<gene>
    <name evidence="7" type="ORF">TRFO_17242</name>
</gene>
<sequence length="368" mass="41758">MNESLNVRAPVEINGYILLAEIGRGSTGCVRIAREAQTSEDYCVKIVPKNTIVTAEDRAFFNREIETMRGLSHQNIVEFIDFCEDENNYYLFMEYCRGMSLQQIVSNDGALAEKAIQVVFRQLISALNYLHSKNVAHRDIKPENIIINCGPNGCITNSSLKLVDFGLCTDNSNQLRETFCGSPAYAAPECICRRPYDAKESDVWSAGVVLYVMAVGQLPWKINNMNHMIRQIVDGKYSIPSFLNPQLQNLIRSMMNLDPKERPSPHMILSSPFLRVVVPVMRPVVPARHKRVPMRKSMPLTKNQTSPMFENHIAVTPPTSSRRHTYQRLHLHKTVSTDNLILQKEREKPPSPPIGNHISPHVRKIVPI</sequence>
<evidence type="ECO:0000259" key="6">
    <source>
        <dbReference type="PROSITE" id="PS50011"/>
    </source>
</evidence>
<dbReference type="AlphaFoldDB" id="A0A1J4KN92"/>
<proteinExistence type="predicted"/>
<organism evidence="7 8">
    <name type="scientific">Tritrichomonas foetus</name>
    <dbReference type="NCBI Taxonomy" id="1144522"/>
    <lineage>
        <taxon>Eukaryota</taxon>
        <taxon>Metamonada</taxon>
        <taxon>Parabasalia</taxon>
        <taxon>Tritrichomonadida</taxon>
        <taxon>Tritrichomonadidae</taxon>
        <taxon>Tritrichomonas</taxon>
    </lineage>
</organism>
<keyword evidence="5" id="KW-0067">ATP-binding</keyword>
<comment type="caution">
    <text evidence="7">The sequence shown here is derived from an EMBL/GenBank/DDBJ whole genome shotgun (WGS) entry which is preliminary data.</text>
</comment>
<feature type="domain" description="Protein kinase" evidence="6">
    <location>
        <begin position="16"/>
        <end position="274"/>
    </location>
</feature>
<keyword evidence="3" id="KW-0547">Nucleotide-binding</keyword>
<accession>A0A1J4KN92</accession>
<dbReference type="EMBL" id="MLAK01000555">
    <property type="protein sequence ID" value="OHT12785.1"/>
    <property type="molecule type" value="Genomic_DNA"/>
</dbReference>
<keyword evidence="2" id="KW-0808">Transferase</keyword>
<dbReference type="VEuPathDB" id="TrichDB:TRFO_17242"/>
<evidence type="ECO:0000313" key="7">
    <source>
        <dbReference type="EMBL" id="OHT12785.1"/>
    </source>
</evidence>